<keyword evidence="3" id="KW-1185">Reference proteome</keyword>
<dbReference type="PANTHER" id="PTHR34825:SF1">
    <property type="entry name" value="AAA-ATPASE-LIKE DOMAIN-CONTAINING PROTEIN"/>
    <property type="match status" value="1"/>
</dbReference>
<evidence type="ECO:0000313" key="2">
    <source>
        <dbReference type="EMBL" id="MFC7150985.1"/>
    </source>
</evidence>
<proteinExistence type="predicted"/>
<dbReference type="Proteomes" id="UP001596378">
    <property type="component" value="Unassembled WGS sequence"/>
</dbReference>
<accession>A0ABW2FJ61</accession>
<dbReference type="Pfam" id="PF09820">
    <property type="entry name" value="AAA-ATPase_like"/>
    <property type="match status" value="1"/>
</dbReference>
<organism evidence="2 3">
    <name type="scientific">Cohnella cellulosilytica</name>
    <dbReference type="NCBI Taxonomy" id="986710"/>
    <lineage>
        <taxon>Bacteria</taxon>
        <taxon>Bacillati</taxon>
        <taxon>Bacillota</taxon>
        <taxon>Bacilli</taxon>
        <taxon>Bacillales</taxon>
        <taxon>Paenibacillaceae</taxon>
        <taxon>Cohnella</taxon>
    </lineage>
</organism>
<sequence length="99" mass="11924">MKKEAVCKVKRMPIGVDDFKAVHERNLYYVDKSMLIKDILDDGAEVNLIARPRRFGKTLNLSMLRYFSRKRKRIMPHFFRIWRYGSKESDTRRNRASTR</sequence>
<protein>
    <submittedName>
        <fullName evidence="2">AAA family ATPase</fullName>
    </submittedName>
</protein>
<gene>
    <name evidence="2" type="ORF">ACFQMJ_20815</name>
</gene>
<comment type="caution">
    <text evidence="2">The sequence shown here is derived from an EMBL/GenBank/DDBJ whole genome shotgun (WGS) entry which is preliminary data.</text>
</comment>
<dbReference type="PANTHER" id="PTHR34825">
    <property type="entry name" value="CONSERVED PROTEIN, WITH A WEAK D-GALACTARATE DEHYDRATASE/ALTRONATE HYDROLASE DOMAIN"/>
    <property type="match status" value="1"/>
</dbReference>
<dbReference type="EMBL" id="JBHTAI010000013">
    <property type="protein sequence ID" value="MFC7150985.1"/>
    <property type="molecule type" value="Genomic_DNA"/>
</dbReference>
<feature type="domain" description="AAA-ATPase-like" evidence="1">
    <location>
        <begin position="13"/>
        <end position="79"/>
    </location>
</feature>
<reference evidence="3" key="1">
    <citation type="journal article" date="2019" name="Int. J. Syst. Evol. Microbiol.">
        <title>The Global Catalogue of Microorganisms (GCM) 10K type strain sequencing project: providing services to taxonomists for standard genome sequencing and annotation.</title>
        <authorList>
            <consortium name="The Broad Institute Genomics Platform"/>
            <consortium name="The Broad Institute Genome Sequencing Center for Infectious Disease"/>
            <person name="Wu L."/>
            <person name="Ma J."/>
        </authorList>
    </citation>
    <scope>NUCLEOTIDE SEQUENCE [LARGE SCALE GENOMIC DNA]</scope>
    <source>
        <strain evidence="3">KCTC 12907</strain>
    </source>
</reference>
<evidence type="ECO:0000259" key="1">
    <source>
        <dbReference type="Pfam" id="PF09820"/>
    </source>
</evidence>
<evidence type="ECO:0000313" key="3">
    <source>
        <dbReference type="Proteomes" id="UP001596378"/>
    </source>
</evidence>
<name>A0ABW2FJ61_9BACL</name>
<dbReference type="InterPro" id="IPR018631">
    <property type="entry name" value="AAA-ATPase-like_dom"/>
</dbReference>